<feature type="compositionally biased region" description="Low complexity" evidence="2">
    <location>
        <begin position="282"/>
        <end position="298"/>
    </location>
</feature>
<dbReference type="EMBL" id="LNIZ01000006">
    <property type="protein sequence ID" value="KTF03813.1"/>
    <property type="molecule type" value="Genomic_DNA"/>
</dbReference>
<evidence type="ECO:0000256" key="2">
    <source>
        <dbReference type="SAM" id="MobiDB-lite"/>
    </source>
</evidence>
<dbReference type="CDD" id="cd12797">
    <property type="entry name" value="M23_peptidase"/>
    <property type="match status" value="1"/>
</dbReference>
<keyword evidence="5" id="KW-0378">Hydrolase</keyword>
<feature type="compositionally biased region" description="Basic and acidic residues" evidence="2">
    <location>
        <begin position="272"/>
        <end position="281"/>
    </location>
</feature>
<organism evidence="5 7">
    <name type="scientific">Trueperella bernardiae</name>
    <dbReference type="NCBI Taxonomy" id="59561"/>
    <lineage>
        <taxon>Bacteria</taxon>
        <taxon>Bacillati</taxon>
        <taxon>Actinomycetota</taxon>
        <taxon>Actinomycetes</taxon>
        <taxon>Actinomycetales</taxon>
        <taxon>Actinomycetaceae</taxon>
        <taxon>Trueperella</taxon>
    </lineage>
</organism>
<dbReference type="Gene3D" id="6.10.250.3150">
    <property type="match status" value="1"/>
</dbReference>
<feature type="domain" description="M23ase beta-sheet core" evidence="4">
    <location>
        <begin position="336"/>
        <end position="437"/>
    </location>
</feature>
<accession>A0A0W1KIB2</accession>
<dbReference type="EMBL" id="JASPDQ010000019">
    <property type="protein sequence ID" value="MDK8602320.1"/>
    <property type="molecule type" value="Genomic_DNA"/>
</dbReference>
<dbReference type="InterPro" id="IPR016047">
    <property type="entry name" value="M23ase_b-sheet_dom"/>
</dbReference>
<feature type="region of interest" description="Disordered" evidence="2">
    <location>
        <begin position="272"/>
        <end position="312"/>
    </location>
</feature>
<dbReference type="PATRIC" id="fig|59561.3.peg.1406"/>
<gene>
    <name evidence="5" type="primary">mepM_2</name>
    <name evidence="5" type="ORF">AQZ59_01412</name>
    <name evidence="6" type="ORF">QP858_07615</name>
</gene>
<protein>
    <submittedName>
        <fullName evidence="5">Murein DD-endopeptidase MepM</fullName>
        <ecNumber evidence="5">3.4.24.-</ecNumber>
    </submittedName>
    <submittedName>
        <fullName evidence="6">Peptidoglycan DD-metalloendopeptidase family protein</fullName>
    </submittedName>
</protein>
<evidence type="ECO:0000313" key="7">
    <source>
        <dbReference type="Proteomes" id="UP000054404"/>
    </source>
</evidence>
<evidence type="ECO:0000256" key="3">
    <source>
        <dbReference type="SAM" id="SignalP"/>
    </source>
</evidence>
<sequence length="448" mass="48192">MRKLASAVAAAALTASALLVVPAFGDERSDLVDQQQEQKAEKERLQSELEGIDVNLQEAYLKLEETRGKIPAAEEAVQTAEAELAAAVRELEANSALLDAAQGELAQIKDQIKENEANAEATRKSLGELARATYRGDTMPSTMEMLVGSATAEDFANAYRAQSAVSRSQTASLAQFQQKAAQEKNRESRQNAVEDQIEELKAKSEELVDTQTSKKVEADARKAELVDLESSLVAQSADYEEKKSNYQASLATLETQSEQTAQRIAQIDAENKRKLEEERAKAQAQAQGNGSSQQAPSAPNNSGQASGSWIKPPVPAPVYVTSPFGMRVYPFGGTWMHNGVDLRSRCGEAQTAPADGVVSAVIPAAGNGTHGNQIYINHGVVGGNSYVTVTNHLSAFNVRVGQSVNQGDVIGWTGQTGLVTACHVHFEVWKNGTVVDPMNFASFTRRWA</sequence>
<dbReference type="PANTHER" id="PTHR21666">
    <property type="entry name" value="PEPTIDASE-RELATED"/>
    <property type="match status" value="1"/>
</dbReference>
<feature type="coiled-coil region" evidence="1">
    <location>
        <begin position="183"/>
        <end position="210"/>
    </location>
</feature>
<dbReference type="Proteomes" id="UP000054404">
    <property type="component" value="Unassembled WGS sequence"/>
</dbReference>
<dbReference type="SUPFAM" id="SSF51261">
    <property type="entry name" value="Duplicated hybrid motif"/>
    <property type="match status" value="1"/>
</dbReference>
<evidence type="ECO:0000313" key="6">
    <source>
        <dbReference type="EMBL" id="MDK8602320.1"/>
    </source>
</evidence>
<keyword evidence="3" id="KW-0732">Signal</keyword>
<comment type="caution">
    <text evidence="5">The sequence shown here is derived from an EMBL/GenBank/DDBJ whole genome shotgun (WGS) entry which is preliminary data.</text>
</comment>
<feature type="signal peptide" evidence="3">
    <location>
        <begin position="1"/>
        <end position="25"/>
    </location>
</feature>
<proteinExistence type="predicted"/>
<dbReference type="AlphaFoldDB" id="A0A0W1KIB2"/>
<dbReference type="InterPro" id="IPR050570">
    <property type="entry name" value="Cell_wall_metabolism_enzyme"/>
</dbReference>
<name>A0A0W1KIB2_9ACTO</name>
<evidence type="ECO:0000259" key="4">
    <source>
        <dbReference type="Pfam" id="PF01551"/>
    </source>
</evidence>
<evidence type="ECO:0000313" key="5">
    <source>
        <dbReference type="EMBL" id="KTF03813.1"/>
    </source>
</evidence>
<evidence type="ECO:0000256" key="1">
    <source>
        <dbReference type="SAM" id="Coils"/>
    </source>
</evidence>
<keyword evidence="7" id="KW-1185">Reference proteome</keyword>
<dbReference type="GO" id="GO:0004222">
    <property type="term" value="F:metalloendopeptidase activity"/>
    <property type="evidence" value="ECO:0007669"/>
    <property type="project" value="TreeGrafter"/>
</dbReference>
<dbReference type="STRING" id="59561.AQZ59_01412"/>
<dbReference type="PANTHER" id="PTHR21666:SF270">
    <property type="entry name" value="MUREIN HYDROLASE ACTIVATOR ENVC"/>
    <property type="match status" value="1"/>
</dbReference>
<feature type="chain" id="PRO_5006924224" evidence="3">
    <location>
        <begin position="26"/>
        <end position="448"/>
    </location>
</feature>
<dbReference type="RefSeq" id="WP_062613948.1">
    <property type="nucleotide sequence ID" value="NZ_JASPDQ010000019.1"/>
</dbReference>
<dbReference type="Gene3D" id="2.70.70.10">
    <property type="entry name" value="Glucose Permease (Domain IIA)"/>
    <property type="match status" value="1"/>
</dbReference>
<keyword evidence="1" id="KW-0175">Coiled coil</keyword>
<dbReference type="OrthoDB" id="1099523at2"/>
<dbReference type="Proteomes" id="UP001225576">
    <property type="component" value="Unassembled WGS sequence"/>
</dbReference>
<reference evidence="5 7" key="1">
    <citation type="submission" date="2015-11" db="EMBL/GenBank/DDBJ databases">
        <title>Draft Genome Sequence of the Type Strain Trueperella bernardiae LCDC 89-0504T, Isolated from Blood Culture.</title>
        <authorList>
            <person name="Bernier A.-M."/>
            <person name="Bernard K."/>
        </authorList>
    </citation>
    <scope>NUCLEOTIDE SEQUENCE [LARGE SCALE GENOMIC DNA]</scope>
    <source>
        <strain evidence="5 7">LCDC 89-0504</strain>
    </source>
</reference>
<feature type="coiled-coil region" evidence="1">
    <location>
        <begin position="28"/>
        <end position="125"/>
    </location>
</feature>
<dbReference type="InterPro" id="IPR011055">
    <property type="entry name" value="Dup_hybrid_motif"/>
</dbReference>
<dbReference type="EC" id="3.4.24.-" evidence="5"/>
<reference evidence="6" key="2">
    <citation type="submission" date="2023-05" db="EMBL/GenBank/DDBJ databases">
        <title>Genomic Catalog of Human Bladder Bacteria.</title>
        <authorList>
            <person name="Du J."/>
        </authorList>
    </citation>
    <scope>NUCLEOTIDE SEQUENCE</scope>
    <source>
        <strain evidence="6">UMB1304A</strain>
    </source>
</reference>
<dbReference type="Pfam" id="PF01551">
    <property type="entry name" value="Peptidase_M23"/>
    <property type="match status" value="1"/>
</dbReference>